<dbReference type="Pfam" id="PF00071">
    <property type="entry name" value="Ras"/>
    <property type="match status" value="1"/>
</dbReference>
<dbReference type="SMART" id="SM00176">
    <property type="entry name" value="RAN"/>
    <property type="match status" value="1"/>
</dbReference>
<dbReference type="OrthoDB" id="9989112at2759"/>
<dbReference type="VEuPathDB" id="AmoebaDB:EIN_380930"/>
<dbReference type="AlphaFoldDB" id="A0A0A1UEC3"/>
<dbReference type="FunFam" id="3.40.50.300:FF:000808">
    <property type="entry name" value="Small GTP-binding protein, putative"/>
    <property type="match status" value="1"/>
</dbReference>
<evidence type="ECO:0000313" key="6">
    <source>
        <dbReference type="Proteomes" id="UP000014680"/>
    </source>
</evidence>
<dbReference type="PRINTS" id="PR00449">
    <property type="entry name" value="RASTRNSFRMNG"/>
</dbReference>
<keyword evidence="3" id="KW-0342">GTP-binding</keyword>
<dbReference type="GO" id="GO:0005525">
    <property type="term" value="F:GTP binding"/>
    <property type="evidence" value="ECO:0007669"/>
    <property type="project" value="UniProtKB-KW"/>
</dbReference>
<dbReference type="PROSITE" id="PS51419">
    <property type="entry name" value="RAB"/>
    <property type="match status" value="1"/>
</dbReference>
<keyword evidence="4" id="KW-0449">Lipoprotein</keyword>
<dbReference type="PROSITE" id="PS51421">
    <property type="entry name" value="RAS"/>
    <property type="match status" value="1"/>
</dbReference>
<dbReference type="CDD" id="cd00154">
    <property type="entry name" value="Rab"/>
    <property type="match status" value="1"/>
</dbReference>
<dbReference type="EMBL" id="KB206395">
    <property type="protein sequence ID" value="ELP92136.1"/>
    <property type="molecule type" value="Genomic_DNA"/>
</dbReference>
<name>A0A0A1UEC3_ENTIV</name>
<dbReference type="SUPFAM" id="SSF52540">
    <property type="entry name" value="P-loop containing nucleoside triphosphate hydrolases"/>
    <property type="match status" value="1"/>
</dbReference>
<dbReference type="InterPro" id="IPR001806">
    <property type="entry name" value="Small_GTPase"/>
</dbReference>
<evidence type="ECO:0000256" key="1">
    <source>
        <dbReference type="ARBA" id="ARBA00010142"/>
    </source>
</evidence>
<gene>
    <name evidence="5" type="ORF">EIN_380930</name>
</gene>
<dbReference type="SMART" id="SM00173">
    <property type="entry name" value="RAS"/>
    <property type="match status" value="1"/>
</dbReference>
<dbReference type="PANTHER" id="PTHR47977">
    <property type="entry name" value="RAS-RELATED PROTEIN RAB"/>
    <property type="match status" value="1"/>
</dbReference>
<comment type="similarity">
    <text evidence="1">Belongs to the small GTPase superfamily. Rho family.</text>
</comment>
<evidence type="ECO:0000256" key="3">
    <source>
        <dbReference type="ARBA" id="ARBA00023134"/>
    </source>
</evidence>
<dbReference type="SMART" id="SM00175">
    <property type="entry name" value="RAB"/>
    <property type="match status" value="1"/>
</dbReference>
<dbReference type="InterPro" id="IPR050227">
    <property type="entry name" value="Rab"/>
</dbReference>
<dbReference type="InterPro" id="IPR027417">
    <property type="entry name" value="P-loop_NTPase"/>
</dbReference>
<dbReference type="InterPro" id="IPR005225">
    <property type="entry name" value="Small_GTP-bd"/>
</dbReference>
<dbReference type="NCBIfam" id="TIGR00231">
    <property type="entry name" value="small_GTP"/>
    <property type="match status" value="1"/>
</dbReference>
<evidence type="ECO:0000256" key="2">
    <source>
        <dbReference type="ARBA" id="ARBA00022741"/>
    </source>
</evidence>
<dbReference type="Proteomes" id="UP000014680">
    <property type="component" value="Unassembled WGS sequence"/>
</dbReference>
<dbReference type="RefSeq" id="XP_004258907.1">
    <property type="nucleotide sequence ID" value="XM_004258859.1"/>
</dbReference>
<dbReference type="Gene3D" id="3.40.50.300">
    <property type="entry name" value="P-loop containing nucleotide triphosphate hydrolases"/>
    <property type="match status" value="1"/>
</dbReference>
<dbReference type="OMA" id="FRHIARM"/>
<dbReference type="GeneID" id="14891043"/>
<keyword evidence="6" id="KW-1185">Reference proteome</keyword>
<protein>
    <submittedName>
        <fullName evidence="5">Uncharacterized protein</fullName>
    </submittedName>
</protein>
<evidence type="ECO:0000313" key="5">
    <source>
        <dbReference type="EMBL" id="ELP92136.1"/>
    </source>
</evidence>
<evidence type="ECO:0000256" key="4">
    <source>
        <dbReference type="ARBA" id="ARBA00023288"/>
    </source>
</evidence>
<dbReference type="GO" id="GO:0003924">
    <property type="term" value="F:GTPase activity"/>
    <property type="evidence" value="ECO:0007669"/>
    <property type="project" value="InterPro"/>
</dbReference>
<dbReference type="SMART" id="SM00174">
    <property type="entry name" value="RHO"/>
    <property type="match status" value="1"/>
</dbReference>
<reference evidence="5 6" key="1">
    <citation type="submission" date="2012-10" db="EMBL/GenBank/DDBJ databases">
        <authorList>
            <person name="Zafar N."/>
            <person name="Inman J."/>
            <person name="Hall N."/>
            <person name="Lorenzi H."/>
            <person name="Caler E."/>
        </authorList>
    </citation>
    <scope>NUCLEOTIDE SEQUENCE [LARGE SCALE GENOMIC DNA]</scope>
    <source>
        <strain evidence="5 6">IP1</strain>
    </source>
</reference>
<proteinExistence type="inferred from homology"/>
<accession>A0A0A1UEC3</accession>
<sequence>MEKGKTLKMLLVGESSVGKTSLTQRYISNTFDDIFLASVGVDFKFKEVTYNNEPLRVQLWDTAGQERFRSIGKSYYRNADVALVVFDLNNFLTFQKASYWLDEIRSEGYENTVVIVGNKNDLESKVEDDQITKAFPDVLYVKVSAKTGNNVEFLFDSIVKLTMQKVENEKIKEDTQQKEQVIINFPKEPQQNKSSCC</sequence>
<dbReference type="KEGG" id="eiv:EIN_380930"/>
<organism evidence="5 6">
    <name type="scientific">Entamoeba invadens IP1</name>
    <dbReference type="NCBI Taxonomy" id="370355"/>
    <lineage>
        <taxon>Eukaryota</taxon>
        <taxon>Amoebozoa</taxon>
        <taxon>Evosea</taxon>
        <taxon>Archamoebae</taxon>
        <taxon>Mastigamoebida</taxon>
        <taxon>Entamoebidae</taxon>
        <taxon>Entamoeba</taxon>
    </lineage>
</organism>
<keyword evidence="2" id="KW-0547">Nucleotide-binding</keyword>